<protein>
    <recommendedName>
        <fullName evidence="4">tRNA uridine(34) hydroxylase</fullName>
        <ecNumber evidence="4">1.14.-.-</ecNumber>
    </recommendedName>
    <alternativeName>
        <fullName evidence="4">tRNA hydroxylation protein O</fullName>
    </alternativeName>
</protein>
<dbReference type="PANTHER" id="PTHR43846">
    <property type="entry name" value="UPF0176 PROTEIN YCEA"/>
    <property type="match status" value="1"/>
</dbReference>
<dbReference type="Pfam" id="PF12368">
    <property type="entry name" value="Rhodanese_C"/>
    <property type="match status" value="1"/>
</dbReference>
<dbReference type="Gene3D" id="3.30.70.100">
    <property type="match status" value="1"/>
</dbReference>
<comment type="function">
    <text evidence="3">Catalyzes oxygen-dependent 5-hydroxyuridine (ho5U) modification at position 34 in tRNAs, the first step in 5-carboxymethoxyuridine (cmo5U) biosynthesis. May be part of an alternate pathway, which is able to bypass cmo5U biogenesis in a subset of tRNAs under aerobic conditions.</text>
</comment>
<dbReference type="AlphaFoldDB" id="N1X3J8"/>
<dbReference type="InterPro" id="IPR001763">
    <property type="entry name" value="Rhodanese-like_dom"/>
</dbReference>
<dbReference type="PANTHER" id="PTHR43846:SF1">
    <property type="entry name" value="TRNA URIDINE(34) HYDROXYLASE"/>
    <property type="match status" value="1"/>
</dbReference>
<dbReference type="NCBIfam" id="NF001133">
    <property type="entry name" value="PRK00142.1-1"/>
    <property type="match status" value="1"/>
</dbReference>
<evidence type="ECO:0000259" key="6">
    <source>
        <dbReference type="PROSITE" id="PS50206"/>
    </source>
</evidence>
<dbReference type="Pfam" id="PF00581">
    <property type="entry name" value="Rhodanese"/>
    <property type="match status" value="1"/>
</dbReference>
<comment type="caution">
    <text evidence="7">The sequence shown here is derived from an EMBL/GenBank/DDBJ whole genome shotgun (WGS) entry which is preliminary data.</text>
</comment>
<feature type="compositionally biased region" description="Basic residues" evidence="5">
    <location>
        <begin position="327"/>
        <end position="342"/>
    </location>
</feature>
<dbReference type="Gene3D" id="3.40.250.10">
    <property type="entry name" value="Rhodanese-like domain"/>
    <property type="match status" value="1"/>
</dbReference>
<dbReference type="InterPro" id="IPR036873">
    <property type="entry name" value="Rhodanese-like_dom_sf"/>
</dbReference>
<dbReference type="SMART" id="SM00450">
    <property type="entry name" value="RHOD"/>
    <property type="match status" value="1"/>
</dbReference>
<dbReference type="EMBL" id="APLF01000001">
    <property type="protein sequence ID" value="EMY82653.1"/>
    <property type="molecule type" value="Genomic_DNA"/>
</dbReference>
<evidence type="ECO:0000256" key="2">
    <source>
        <dbReference type="ARBA" id="ARBA00023002"/>
    </source>
</evidence>
<keyword evidence="1 4" id="KW-0819">tRNA processing</keyword>
<dbReference type="SUPFAM" id="SSF52821">
    <property type="entry name" value="Rhodanese/Cell cycle control phosphatase"/>
    <property type="match status" value="1"/>
</dbReference>
<evidence type="ECO:0000313" key="8">
    <source>
        <dbReference type="Proteomes" id="UP000012317"/>
    </source>
</evidence>
<dbReference type="InterPro" id="IPR022111">
    <property type="entry name" value="Rhodanese_C"/>
</dbReference>
<dbReference type="InterPro" id="IPR040503">
    <property type="entry name" value="TRHO_N"/>
</dbReference>
<dbReference type="GO" id="GO:0016705">
    <property type="term" value="F:oxidoreductase activity, acting on paired donors, with incorporation or reduction of molecular oxygen"/>
    <property type="evidence" value="ECO:0007669"/>
    <property type="project" value="UniProtKB-UniRule"/>
</dbReference>
<evidence type="ECO:0000313" key="7">
    <source>
        <dbReference type="EMBL" id="EMY82653.1"/>
    </source>
</evidence>
<reference evidence="7 8" key="1">
    <citation type="journal article" date="2014" name="Genome Biol. Evol.">
        <title>Extensive gene acquisition in the extremely psychrophilic bacterial species Psychroflexus torquis and the link to sea-ice ecosystem specialism.</title>
        <authorList>
            <person name="Feng S."/>
            <person name="Powell S.M."/>
            <person name="Wilson R."/>
            <person name="Bowman J.P."/>
        </authorList>
    </citation>
    <scope>NUCLEOTIDE SEQUENCE [LARGE SCALE GENOMIC DNA]</scope>
    <source>
        <strain evidence="7 8">ACAM 44</strain>
    </source>
</reference>
<dbReference type="Pfam" id="PF17773">
    <property type="entry name" value="UPF0176_N"/>
    <property type="match status" value="1"/>
</dbReference>
<dbReference type="EC" id="1.14.-.-" evidence="4"/>
<dbReference type="CDD" id="cd01518">
    <property type="entry name" value="RHOD_YceA"/>
    <property type="match status" value="1"/>
</dbReference>
<evidence type="ECO:0000256" key="1">
    <source>
        <dbReference type="ARBA" id="ARBA00022694"/>
    </source>
</evidence>
<name>N1X3J8_9FLAO</name>
<comment type="similarity">
    <text evidence="4">Belongs to the TrhO family.</text>
</comment>
<keyword evidence="8" id="KW-1185">Reference proteome</keyword>
<comment type="catalytic activity">
    <reaction evidence="4">
        <text>uridine(34) in tRNA + AH2 + O2 = 5-hydroxyuridine(34) in tRNA + A + H2O</text>
        <dbReference type="Rhea" id="RHEA:64224"/>
        <dbReference type="Rhea" id="RHEA-COMP:11727"/>
        <dbReference type="Rhea" id="RHEA-COMP:13381"/>
        <dbReference type="ChEBI" id="CHEBI:13193"/>
        <dbReference type="ChEBI" id="CHEBI:15377"/>
        <dbReference type="ChEBI" id="CHEBI:15379"/>
        <dbReference type="ChEBI" id="CHEBI:17499"/>
        <dbReference type="ChEBI" id="CHEBI:65315"/>
        <dbReference type="ChEBI" id="CHEBI:136877"/>
    </reaction>
</comment>
<dbReference type="GO" id="GO:0006400">
    <property type="term" value="P:tRNA modification"/>
    <property type="evidence" value="ECO:0007669"/>
    <property type="project" value="UniProtKB-UniRule"/>
</dbReference>
<feature type="domain" description="Rhodanese" evidence="6">
    <location>
        <begin position="144"/>
        <end position="239"/>
    </location>
</feature>
<dbReference type="Proteomes" id="UP000012317">
    <property type="component" value="Unassembled WGS sequence"/>
</dbReference>
<keyword evidence="2 4" id="KW-0560">Oxidoreductase</keyword>
<gene>
    <name evidence="4" type="primary">trhO</name>
    <name evidence="7" type="ORF">pgond44_00985</name>
</gene>
<dbReference type="HAMAP" id="MF_00469">
    <property type="entry name" value="TrhO"/>
    <property type="match status" value="1"/>
</dbReference>
<organism evidence="7 8">
    <name type="scientific">Psychroflexus gondwanensis ACAM 44</name>
    <dbReference type="NCBI Taxonomy" id="1189619"/>
    <lineage>
        <taxon>Bacteria</taxon>
        <taxon>Pseudomonadati</taxon>
        <taxon>Bacteroidota</taxon>
        <taxon>Flavobacteriia</taxon>
        <taxon>Flavobacteriales</taxon>
        <taxon>Flavobacteriaceae</taxon>
        <taxon>Psychroflexus</taxon>
    </lineage>
</organism>
<dbReference type="PATRIC" id="fig|1189619.4.peg.202"/>
<proteinExistence type="inferred from homology"/>
<feature type="region of interest" description="Disordered" evidence="5">
    <location>
        <begin position="319"/>
        <end position="342"/>
    </location>
</feature>
<evidence type="ECO:0000256" key="3">
    <source>
        <dbReference type="ARBA" id="ARBA00045625"/>
    </source>
</evidence>
<dbReference type="InterPro" id="IPR020936">
    <property type="entry name" value="TrhO"/>
</dbReference>
<dbReference type="RefSeq" id="WP_003434943.1">
    <property type="nucleotide sequence ID" value="NZ_APLF01000001.1"/>
</dbReference>
<dbReference type="PROSITE" id="PS50206">
    <property type="entry name" value="RHODANESE_3"/>
    <property type="match status" value="1"/>
</dbReference>
<sequence>MQLYNKLSSKEREELIEQAGEERLTLSFYKYYHLDKPKNFRDYLFINWNTLDVLGRINIAKEGINAQLSVPAKKFDQFKHFLDGIDFLKDVRLNIAIEHYDKSFLKLKIKVRPKIVADGLNDSSFDVTDKGIHVDAKKFNELIEDPNTVLVDMRNHYESEIGHFKNAITPDVDTFRQSLDIIEDDLKDHKEDKNLVMYCTGGIRCEKASAYYKHKGFKKVYQLEGGIIEYARQIKEKSLDNKFFGKNFVFDDRRSEKISEDVISKCHQCGKTCDIHVNCANDGCHLLFIQCEECAKKMDGCCSDVCQDIVHLPYEEQKRMRSGRPAGNRKFKKGRSPVLKFK</sequence>
<evidence type="ECO:0000256" key="5">
    <source>
        <dbReference type="SAM" id="MobiDB-lite"/>
    </source>
</evidence>
<dbReference type="GO" id="GO:0016740">
    <property type="term" value="F:transferase activity"/>
    <property type="evidence" value="ECO:0007669"/>
    <property type="project" value="UniProtKB-KW"/>
</dbReference>
<evidence type="ECO:0000256" key="4">
    <source>
        <dbReference type="HAMAP-Rule" id="MF_00469"/>
    </source>
</evidence>
<dbReference type="eggNOG" id="COG1054">
    <property type="taxonomic scope" value="Bacteria"/>
</dbReference>
<keyword evidence="7" id="KW-0808">Transferase</keyword>
<accession>N1X3J8</accession>